<dbReference type="InterPro" id="IPR011990">
    <property type="entry name" value="TPR-like_helical_dom_sf"/>
</dbReference>
<dbReference type="Gene3D" id="1.25.40.10">
    <property type="entry name" value="Tetratricopeptide repeat domain"/>
    <property type="match status" value="1"/>
</dbReference>
<dbReference type="EMBL" id="ABCS01000073">
    <property type="protein sequence ID" value="EDM76094.1"/>
    <property type="molecule type" value="Genomic_DNA"/>
</dbReference>
<proteinExistence type="predicted"/>
<feature type="region of interest" description="Disordered" evidence="1">
    <location>
        <begin position="337"/>
        <end position="372"/>
    </location>
</feature>
<dbReference type="SUPFAM" id="SSF48452">
    <property type="entry name" value="TPR-like"/>
    <property type="match status" value="1"/>
</dbReference>
<evidence type="ECO:0000313" key="3">
    <source>
        <dbReference type="Proteomes" id="UP000005801"/>
    </source>
</evidence>
<dbReference type="Proteomes" id="UP000005801">
    <property type="component" value="Unassembled WGS sequence"/>
</dbReference>
<protein>
    <submittedName>
        <fullName evidence="2">Uncharacterized protein</fullName>
    </submittedName>
</protein>
<comment type="caution">
    <text evidence="2">The sequence shown here is derived from an EMBL/GenBank/DDBJ whole genome shotgun (WGS) entry which is preliminary data.</text>
</comment>
<dbReference type="RefSeq" id="WP_006974772.1">
    <property type="nucleotide sequence ID" value="NZ_ABCS01000073.1"/>
</dbReference>
<sequence>MLRLAALTALLAPLLLQGLLQGEAPGRTPPGAEEARALGNEGVIGGESDPKLREALEGKEAGEAAEQAPKSVKATATVWAQANSRSWLTCSNTANEGGQQLWSFSERANTFREGHHWEYQVRDCPNTPEVLTMAVRVELMRRFDLPEGLDETTDLSALAADTEASKRRALEWIDRAEAELRRRRDHRAFGLEYWRGRALLQLRDFDGADAAFERALAEGAIEGWKLRRLFALAALYAGDLDRALAFASRALLDAPGNDRVASLYVMGLVLDRAGDPSGAKRYMISALNADGDRSTHRGLETAMPLHERLYFRAFAKTVKLEQSGALRLWKAYLARSEPEAPERRLAERHFESLEPRPTSLGGPARPGEAPGG</sequence>
<feature type="compositionally biased region" description="Basic and acidic residues" evidence="1">
    <location>
        <begin position="337"/>
        <end position="354"/>
    </location>
</feature>
<name>A6GDI2_9BACT</name>
<evidence type="ECO:0000256" key="1">
    <source>
        <dbReference type="SAM" id="MobiDB-lite"/>
    </source>
</evidence>
<gene>
    <name evidence="2" type="ORF">PPSIR1_41469</name>
</gene>
<accession>A6GDI2</accession>
<feature type="compositionally biased region" description="Low complexity" evidence="1">
    <location>
        <begin position="361"/>
        <end position="372"/>
    </location>
</feature>
<keyword evidence="3" id="KW-1185">Reference proteome</keyword>
<dbReference type="AlphaFoldDB" id="A6GDI2"/>
<dbReference type="STRING" id="391625.PPSIR1_41469"/>
<dbReference type="OrthoDB" id="9820335at2"/>
<organism evidence="2 3">
    <name type="scientific">Plesiocystis pacifica SIR-1</name>
    <dbReference type="NCBI Taxonomy" id="391625"/>
    <lineage>
        <taxon>Bacteria</taxon>
        <taxon>Pseudomonadati</taxon>
        <taxon>Myxococcota</taxon>
        <taxon>Polyangia</taxon>
        <taxon>Nannocystales</taxon>
        <taxon>Nannocystaceae</taxon>
        <taxon>Plesiocystis</taxon>
    </lineage>
</organism>
<reference evidence="2 3" key="1">
    <citation type="submission" date="2007-06" db="EMBL/GenBank/DDBJ databases">
        <authorList>
            <person name="Shimkets L."/>
            <person name="Ferriera S."/>
            <person name="Johnson J."/>
            <person name="Kravitz S."/>
            <person name="Beeson K."/>
            <person name="Sutton G."/>
            <person name="Rogers Y.-H."/>
            <person name="Friedman R."/>
            <person name="Frazier M."/>
            <person name="Venter J.C."/>
        </authorList>
    </citation>
    <scope>NUCLEOTIDE SEQUENCE [LARGE SCALE GENOMIC DNA]</scope>
    <source>
        <strain evidence="2 3">SIR-1</strain>
    </source>
</reference>
<evidence type="ECO:0000313" key="2">
    <source>
        <dbReference type="EMBL" id="EDM76094.1"/>
    </source>
</evidence>